<keyword evidence="2" id="KW-1185">Reference proteome</keyword>
<evidence type="ECO:0000313" key="1">
    <source>
        <dbReference type="EMBL" id="SMB78818.1"/>
    </source>
</evidence>
<reference evidence="2" key="1">
    <citation type="submission" date="2017-04" db="EMBL/GenBank/DDBJ databases">
        <authorList>
            <person name="Varghese N."/>
            <person name="Submissions S."/>
        </authorList>
    </citation>
    <scope>NUCLEOTIDE SEQUENCE [LARGE SCALE GENOMIC DNA]</scope>
    <source>
        <strain evidence="2">DSM 20463</strain>
    </source>
</reference>
<evidence type="ECO:0000313" key="2">
    <source>
        <dbReference type="Proteomes" id="UP000192368"/>
    </source>
</evidence>
<name>A0A1W1UCK1_PEPAS</name>
<gene>
    <name evidence="1" type="ORF">SAMN00017477_0104</name>
</gene>
<dbReference type="AlphaFoldDB" id="A0A1W1UCK1"/>
<dbReference type="EMBL" id="FWWR01000008">
    <property type="protein sequence ID" value="SMB78818.1"/>
    <property type="molecule type" value="Genomic_DNA"/>
</dbReference>
<dbReference type="Proteomes" id="UP000192368">
    <property type="component" value="Unassembled WGS sequence"/>
</dbReference>
<accession>A0A1W1UCK1</accession>
<protein>
    <submittedName>
        <fullName evidence="1">Uncharacterized protein</fullName>
    </submittedName>
</protein>
<proteinExistence type="predicted"/>
<dbReference type="RefSeq" id="WP_084229817.1">
    <property type="nucleotide sequence ID" value="NZ_FWWR01000008.1"/>
</dbReference>
<sequence length="222" mass="25467">MGDVKAYSYPDTKDFFGGYFDFSGSAQELRVRDRDVKNVYVSVKALCRERIIKTVDKLEHYRSGAYAGGTGFFQENFDGYIEISALARTRYVDDSTDQDSDSSYIRYMYPGPQPFKEGYNADQLNSFNNTFDAHAQELILLGKDNPTVLRTRDAGNKFQFVSRSQLCTDDSYEKYKGIYVNYVLDANLQEGDFMPTGVYIFDDNEVKIVSINENQVYTFNTK</sequence>
<organism evidence="1 2">
    <name type="scientific">Peptoniphilus asaccharolyticus DSM 20463</name>
    <dbReference type="NCBI Taxonomy" id="573058"/>
    <lineage>
        <taxon>Bacteria</taxon>
        <taxon>Bacillati</taxon>
        <taxon>Bacillota</taxon>
        <taxon>Tissierellia</taxon>
        <taxon>Tissierellales</taxon>
        <taxon>Peptoniphilaceae</taxon>
        <taxon>Peptoniphilus</taxon>
    </lineage>
</organism>